<evidence type="ECO:0000313" key="3">
    <source>
        <dbReference type="Proteomes" id="UP000530660"/>
    </source>
</evidence>
<accession>A0A7J7IPV5</accession>
<dbReference type="InterPro" id="IPR050852">
    <property type="entry name" value="Queuine_tRNA-ribosyltrfase"/>
</dbReference>
<organism evidence="2 3">
    <name type="scientific">Cyanidiococcus yangmingshanensis</name>
    <dbReference type="NCBI Taxonomy" id="2690220"/>
    <lineage>
        <taxon>Eukaryota</taxon>
        <taxon>Rhodophyta</taxon>
        <taxon>Bangiophyceae</taxon>
        <taxon>Cyanidiales</taxon>
        <taxon>Cyanidiaceae</taxon>
        <taxon>Cyanidiococcus</taxon>
    </lineage>
</organism>
<dbReference type="InterPro" id="IPR036511">
    <property type="entry name" value="TGT-like_sf"/>
</dbReference>
<reference evidence="2 3" key="1">
    <citation type="journal article" date="2020" name="J. Phycol.">
        <title>Comparative genome analysis reveals Cyanidiococcus gen. nov., a new extremophilic red algal genus sister to Cyanidioschyzon (Cyanidioschyzonaceae, Rhodophyta).</title>
        <authorList>
            <person name="Liu S.-L."/>
            <person name="Chiang Y.-R."/>
            <person name="Yoon H.S."/>
            <person name="Fu H.-Y."/>
        </authorList>
    </citation>
    <scope>NUCLEOTIDE SEQUENCE [LARGE SCALE GENOMIC DNA]</scope>
    <source>
        <strain evidence="2 3">THAL066</strain>
    </source>
</reference>
<sequence length="410" mass="45653">MAVLDFWNYKGTREPDGAAFFEQSPGWNARHYCNWEAFPGPLVLSIRSALSLFDFLEHHGHPVIVRDGDVVPAMQSSARKENKAPSGLVGDTRGSRMPVTVDRILNLQQVMQCEFYETLYEANSNLVAQSPMIPSDGRHARFVDAISTTADAEDSQDSVGNYRYDAESRTRQWAERMLDAARSRSVPGRVLLSMLAHGSETQLARSVAWALEQTSCYGSLIGGFNIVGLGVDGASSTDVYRLCSTLGEKLRANAPHLPVFCTGGSARVVDGSPPLVLRLIASGVDLVESRYPFIMAECGYALDLFNESCSPEEEVSAPTLYVSVRNGSWVKDARPFLLRCRSPASERRCRIGRKYARAYWYHLFQVHEMLGPILLILHNVQQYLAFFDEIQEAIREGSFHALCTRFQAIP</sequence>
<name>A0A7J7IPV5_9RHOD</name>
<dbReference type="Proteomes" id="UP000530660">
    <property type="component" value="Unassembled WGS sequence"/>
</dbReference>
<dbReference type="PANTHER" id="PTHR46064">
    <property type="entry name" value="QUEUINE TRNA-RIBOSYLTRANSFERASE ACCESSORY SUBUNIT 2"/>
    <property type="match status" value="1"/>
</dbReference>
<dbReference type="Gene3D" id="3.20.20.105">
    <property type="entry name" value="Queuine tRNA-ribosyltransferase-like"/>
    <property type="match status" value="1"/>
</dbReference>
<dbReference type="PANTHER" id="PTHR46064:SF1">
    <property type="entry name" value="QUEUINE TRNA-RIBOSYLTRANSFERASE ACCESSORY SUBUNIT 2"/>
    <property type="match status" value="1"/>
</dbReference>
<dbReference type="GO" id="GO:0006400">
    <property type="term" value="P:tRNA modification"/>
    <property type="evidence" value="ECO:0007669"/>
    <property type="project" value="InterPro"/>
</dbReference>
<dbReference type="EMBL" id="VWRR01000001">
    <property type="protein sequence ID" value="KAF6005162.1"/>
    <property type="molecule type" value="Genomic_DNA"/>
</dbReference>
<dbReference type="Pfam" id="PF01702">
    <property type="entry name" value="TGT"/>
    <property type="match status" value="1"/>
</dbReference>
<gene>
    <name evidence="2" type="ORF">F1559_001700</name>
</gene>
<dbReference type="AlphaFoldDB" id="A0A7J7IPV5"/>
<evidence type="ECO:0000313" key="2">
    <source>
        <dbReference type="EMBL" id="KAF6005162.1"/>
    </source>
</evidence>
<dbReference type="SUPFAM" id="SSF51713">
    <property type="entry name" value="tRNA-guanine transglycosylase"/>
    <property type="match status" value="1"/>
</dbReference>
<feature type="domain" description="tRNA-guanine(15) transglycosylase-like" evidence="1">
    <location>
        <begin position="160"/>
        <end position="407"/>
    </location>
</feature>
<dbReference type="OrthoDB" id="27601at2759"/>
<dbReference type="InterPro" id="IPR002616">
    <property type="entry name" value="tRNA_ribo_trans-like"/>
</dbReference>
<evidence type="ECO:0000259" key="1">
    <source>
        <dbReference type="Pfam" id="PF01702"/>
    </source>
</evidence>
<keyword evidence="3" id="KW-1185">Reference proteome</keyword>
<protein>
    <recommendedName>
        <fullName evidence="1">tRNA-guanine(15) transglycosylase-like domain-containing protein</fullName>
    </recommendedName>
</protein>
<proteinExistence type="predicted"/>
<comment type="caution">
    <text evidence="2">The sequence shown here is derived from an EMBL/GenBank/DDBJ whole genome shotgun (WGS) entry which is preliminary data.</text>
</comment>